<accession>A0A644VXT8</accession>
<name>A0A644VXT8_9ZZZZ</name>
<reference evidence="1" key="1">
    <citation type="submission" date="2019-08" db="EMBL/GenBank/DDBJ databases">
        <authorList>
            <person name="Kucharzyk K."/>
            <person name="Murdoch R.W."/>
            <person name="Higgins S."/>
            <person name="Loffler F."/>
        </authorList>
    </citation>
    <scope>NUCLEOTIDE SEQUENCE</scope>
</reference>
<comment type="caution">
    <text evidence="1">The sequence shown here is derived from an EMBL/GenBank/DDBJ whole genome shotgun (WGS) entry which is preliminary data.</text>
</comment>
<evidence type="ECO:0000313" key="1">
    <source>
        <dbReference type="EMBL" id="MPL96294.1"/>
    </source>
</evidence>
<dbReference type="AlphaFoldDB" id="A0A644VXT8"/>
<sequence>MTLQEIQAAIEEHGNNFVQITFLNGSIIRCVLRDAYPAHPNDPRGYTEPYFYVTRIDVDQNPIEKFNCSEVQEIEAI</sequence>
<protein>
    <submittedName>
        <fullName evidence="1">Uncharacterized protein</fullName>
    </submittedName>
</protein>
<organism evidence="1">
    <name type="scientific">bioreactor metagenome</name>
    <dbReference type="NCBI Taxonomy" id="1076179"/>
    <lineage>
        <taxon>unclassified sequences</taxon>
        <taxon>metagenomes</taxon>
        <taxon>ecological metagenomes</taxon>
    </lineage>
</organism>
<gene>
    <name evidence="1" type="ORF">SDC9_42469</name>
</gene>
<dbReference type="EMBL" id="VSSQ01000503">
    <property type="protein sequence ID" value="MPL96294.1"/>
    <property type="molecule type" value="Genomic_DNA"/>
</dbReference>
<proteinExistence type="predicted"/>